<evidence type="ECO:0000313" key="2">
    <source>
        <dbReference type="EMBL" id="VDK89489.1"/>
    </source>
</evidence>
<feature type="region of interest" description="Disordered" evidence="1">
    <location>
        <begin position="79"/>
        <end position="204"/>
    </location>
</feature>
<dbReference type="OMA" id="TNHTANA"/>
<feature type="compositionally biased region" description="Polar residues" evidence="1">
    <location>
        <begin position="89"/>
        <end position="134"/>
    </location>
</feature>
<reference evidence="2 3" key="1">
    <citation type="submission" date="2018-08" db="EMBL/GenBank/DDBJ databases">
        <authorList>
            <person name="Laetsch R D."/>
            <person name="Stevens L."/>
            <person name="Kumar S."/>
            <person name="Blaxter L. M."/>
        </authorList>
    </citation>
    <scope>NUCLEOTIDE SEQUENCE [LARGE SCALE GENOMIC DNA]</scope>
</reference>
<dbReference type="STRING" id="42156.A0A3P6U167"/>
<organism evidence="2 3">
    <name type="scientific">Litomosoides sigmodontis</name>
    <name type="common">Filarial nematode worm</name>
    <dbReference type="NCBI Taxonomy" id="42156"/>
    <lineage>
        <taxon>Eukaryota</taxon>
        <taxon>Metazoa</taxon>
        <taxon>Ecdysozoa</taxon>
        <taxon>Nematoda</taxon>
        <taxon>Chromadorea</taxon>
        <taxon>Rhabditida</taxon>
        <taxon>Spirurina</taxon>
        <taxon>Spiruromorpha</taxon>
        <taxon>Filarioidea</taxon>
        <taxon>Onchocercidae</taxon>
        <taxon>Litomosoides</taxon>
    </lineage>
</organism>
<dbReference type="OrthoDB" id="5864453at2759"/>
<accession>A0A3P6U167</accession>
<feature type="compositionally biased region" description="Pro residues" evidence="1">
    <location>
        <begin position="183"/>
        <end position="196"/>
    </location>
</feature>
<feature type="compositionally biased region" description="Basic and acidic residues" evidence="1">
    <location>
        <begin position="169"/>
        <end position="178"/>
    </location>
</feature>
<proteinExistence type="predicted"/>
<name>A0A3P6U167_LITSI</name>
<sequence>MAYVLIDQVDYRYFLAISIQFFRRSGRANQRAYGTTKGTSHGPMNCSIYDNVPHEIRHTLLLGNNPTITGAATAPTPTSVELCGKDDSNASSKLNNQQHGARTMDNLSSPNDSATSQRDISVSSGLADSESSPLTPGAPTSFKLHQNDRQPRSGDRKNRPQLSQVAIDSSKRNGRDVLRSSPSPSPPPPPPPPPSSSSPRLDREKRAHSMVLATDLFAFNTGRVPERAESCEELDIDFDEQVNDELYAQKKRKADMPHLFLVKRSLQKAAVVALTDYWFLLQI</sequence>
<dbReference type="Proteomes" id="UP000277928">
    <property type="component" value="Unassembled WGS sequence"/>
</dbReference>
<evidence type="ECO:0000313" key="3">
    <source>
        <dbReference type="Proteomes" id="UP000277928"/>
    </source>
</evidence>
<evidence type="ECO:0000256" key="1">
    <source>
        <dbReference type="SAM" id="MobiDB-lite"/>
    </source>
</evidence>
<gene>
    <name evidence="2" type="ORF">NLS_LOCUS9154</name>
</gene>
<protein>
    <submittedName>
        <fullName evidence="2">Uncharacterized protein</fullName>
    </submittedName>
</protein>
<keyword evidence="3" id="KW-1185">Reference proteome</keyword>
<feature type="compositionally biased region" description="Basic and acidic residues" evidence="1">
    <location>
        <begin position="145"/>
        <end position="158"/>
    </location>
</feature>
<dbReference type="EMBL" id="UYRX01001395">
    <property type="protein sequence ID" value="VDK89489.1"/>
    <property type="molecule type" value="Genomic_DNA"/>
</dbReference>
<dbReference type="AlphaFoldDB" id="A0A3P6U167"/>